<comment type="similarity">
    <text evidence="2">Belongs to the bacterial solute-binding protein SsuA/TauA family.</text>
</comment>
<evidence type="ECO:0000313" key="5">
    <source>
        <dbReference type="EMBL" id="KAF4120601.1"/>
    </source>
</evidence>
<dbReference type="AlphaFoldDB" id="A0A9P5D1L8"/>
<accession>A0A9P5D1L8</accession>
<organism evidence="5 6">
    <name type="scientific">Geosmithia morbida</name>
    <dbReference type="NCBI Taxonomy" id="1094350"/>
    <lineage>
        <taxon>Eukaryota</taxon>
        <taxon>Fungi</taxon>
        <taxon>Dikarya</taxon>
        <taxon>Ascomycota</taxon>
        <taxon>Pezizomycotina</taxon>
        <taxon>Sordariomycetes</taxon>
        <taxon>Hypocreomycetidae</taxon>
        <taxon>Hypocreales</taxon>
        <taxon>Bionectriaceae</taxon>
        <taxon>Geosmithia</taxon>
    </lineage>
</organism>
<dbReference type="InterPro" id="IPR054364">
    <property type="entry name" value="Ca3427-like_PBP2"/>
</dbReference>
<protein>
    <recommendedName>
        <fullName evidence="4">Ca3427-like PBP 2 domain-containing protein</fullName>
    </recommendedName>
</protein>
<feature type="domain" description="Ca3427-like PBP 2" evidence="4">
    <location>
        <begin position="90"/>
        <end position="187"/>
    </location>
</feature>
<dbReference type="EMBL" id="JAANYQ010000016">
    <property type="protein sequence ID" value="KAF4120601.1"/>
    <property type="molecule type" value="Genomic_DNA"/>
</dbReference>
<dbReference type="GO" id="GO:0042597">
    <property type="term" value="C:periplasmic space"/>
    <property type="evidence" value="ECO:0007669"/>
    <property type="project" value="UniProtKB-SubCell"/>
</dbReference>
<name>A0A9P5D1L8_9HYPO</name>
<dbReference type="Pfam" id="PF22384">
    <property type="entry name" value="PBP2_Ca3427_like"/>
    <property type="match status" value="1"/>
</dbReference>
<evidence type="ECO:0000259" key="4">
    <source>
        <dbReference type="Pfam" id="PF22384"/>
    </source>
</evidence>
<evidence type="ECO:0000256" key="3">
    <source>
        <dbReference type="ARBA" id="ARBA00022729"/>
    </source>
</evidence>
<dbReference type="SUPFAM" id="SSF53850">
    <property type="entry name" value="Periplasmic binding protein-like II"/>
    <property type="match status" value="1"/>
</dbReference>
<keyword evidence="3" id="KW-0732">Signal</keyword>
<dbReference type="PANTHER" id="PTHR30024">
    <property type="entry name" value="ALIPHATIC SULFONATES-BINDING PROTEIN-RELATED"/>
    <property type="match status" value="1"/>
</dbReference>
<evidence type="ECO:0000256" key="1">
    <source>
        <dbReference type="ARBA" id="ARBA00004418"/>
    </source>
</evidence>
<dbReference type="RefSeq" id="XP_035319253.1">
    <property type="nucleotide sequence ID" value="XM_035465015.1"/>
</dbReference>
<comment type="caution">
    <text evidence="5">The sequence shown here is derived from an EMBL/GenBank/DDBJ whole genome shotgun (WGS) entry which is preliminary data.</text>
</comment>
<comment type="subcellular location">
    <subcellularLocation>
        <location evidence="1">Periplasm</location>
    </subcellularLocation>
</comment>
<dbReference type="GeneID" id="55969267"/>
<dbReference type="Gene3D" id="3.40.190.10">
    <property type="entry name" value="Periplasmic binding protein-like II"/>
    <property type="match status" value="2"/>
</dbReference>
<gene>
    <name evidence="5" type="ORF">GMORB2_3039</name>
</gene>
<evidence type="ECO:0000256" key="2">
    <source>
        <dbReference type="ARBA" id="ARBA00010742"/>
    </source>
</evidence>
<dbReference type="CDD" id="cd13637">
    <property type="entry name" value="PBP2_Ca3427_like"/>
    <property type="match status" value="1"/>
</dbReference>
<dbReference type="Proteomes" id="UP000749293">
    <property type="component" value="Unassembled WGS sequence"/>
</dbReference>
<dbReference type="PANTHER" id="PTHR30024:SF47">
    <property type="entry name" value="TAURINE-BINDING PERIPLASMIC PROTEIN"/>
    <property type="match status" value="1"/>
</dbReference>
<evidence type="ECO:0000313" key="6">
    <source>
        <dbReference type="Proteomes" id="UP000749293"/>
    </source>
</evidence>
<keyword evidence="6" id="KW-1185">Reference proteome</keyword>
<reference evidence="5" key="1">
    <citation type="submission" date="2020-03" db="EMBL/GenBank/DDBJ databases">
        <title>Site-based positive gene gene selection in Geosmithia morbida across the United States reveals a broad range of putative effectors and factors for local host and environmental adapation.</title>
        <authorList>
            <person name="Onufrak A."/>
            <person name="Murdoch R.W."/>
            <person name="Gazis R."/>
            <person name="Huff M."/>
            <person name="Staton M."/>
            <person name="Klingeman W."/>
            <person name="Hadziabdic D."/>
        </authorList>
    </citation>
    <scope>NUCLEOTIDE SEQUENCE</scope>
    <source>
        <strain evidence="5">1262</strain>
    </source>
</reference>
<sequence length="295" mass="32174">MAEKTLLRIGFVPEHFSTPLHFAQKHFGLDAKLIPFPSGTGHMVTAIRAGEIDIGIGLTEGWIAGLGKEGVEGDGGYRLVGTYVETPLCWAISTGADRPEITSVSSLAGRRIGVSRIGSGSYVMGFVLADQQGWLSSSTPFADTVVLNTFDKLRGAVNSGDADFFMWEHFTSKRYYDNGEIRRVGDIYTPWSSWKIVASTALTKGELDPRVQDLFSKLDKGIGHFNENQEEAVQYISTSLDYSEADAREWLSTVEFPATTKGVKPEVVDSCVSILRKAGVLVEGKGMDPSAMTYQ</sequence>
<proteinExistence type="inferred from homology"/>
<dbReference type="OrthoDB" id="1363at2759"/>